<feature type="region of interest" description="Disordered" evidence="1">
    <location>
        <begin position="1265"/>
        <end position="1289"/>
    </location>
</feature>
<reference evidence="3" key="1">
    <citation type="submission" date="2015-02" db="EMBL/GenBank/DDBJ databases">
        <title>Genome sequencing for Strongylocentrotus purpuratus.</title>
        <authorList>
            <person name="Murali S."/>
            <person name="Liu Y."/>
            <person name="Vee V."/>
            <person name="English A."/>
            <person name="Wang M."/>
            <person name="Skinner E."/>
            <person name="Han Y."/>
            <person name="Muzny D.M."/>
            <person name="Worley K.C."/>
            <person name="Gibbs R.A."/>
        </authorList>
    </citation>
    <scope>NUCLEOTIDE SEQUENCE</scope>
</reference>
<dbReference type="PANTHER" id="PTHR47018">
    <property type="entry name" value="CXC DOMAIN-CONTAINING PROTEIN-RELATED"/>
    <property type="match status" value="1"/>
</dbReference>
<dbReference type="GeneID" id="115928663"/>
<evidence type="ECO:0008006" key="4">
    <source>
        <dbReference type="Google" id="ProtNLM"/>
    </source>
</evidence>
<evidence type="ECO:0000256" key="1">
    <source>
        <dbReference type="SAM" id="MobiDB-lite"/>
    </source>
</evidence>
<dbReference type="RefSeq" id="XP_030852187.1">
    <property type="nucleotide sequence ID" value="XM_030996327.1"/>
</dbReference>
<accession>A0A7M7T3Z9</accession>
<feature type="compositionally biased region" description="Polar residues" evidence="1">
    <location>
        <begin position="679"/>
        <end position="690"/>
    </location>
</feature>
<feature type="compositionally biased region" description="Polar residues" evidence="1">
    <location>
        <begin position="1265"/>
        <end position="1286"/>
    </location>
</feature>
<feature type="region of interest" description="Disordered" evidence="1">
    <location>
        <begin position="679"/>
        <end position="712"/>
    </location>
</feature>
<dbReference type="EnsemblMetazoa" id="XM_030996327">
    <property type="protein sequence ID" value="XP_030852187"/>
    <property type="gene ID" value="LOC115928663"/>
</dbReference>
<dbReference type="PANTHER" id="PTHR47018:SF3">
    <property type="entry name" value="MYCBP-ASSOCIATED PROTEIN"/>
    <property type="match status" value="1"/>
</dbReference>
<protein>
    <recommendedName>
        <fullName evidence="4">Tesmin/TSO1-like CXC domain-containing protein</fullName>
    </recommendedName>
</protein>
<organism evidence="2 3">
    <name type="scientific">Strongylocentrotus purpuratus</name>
    <name type="common">Purple sea urchin</name>
    <dbReference type="NCBI Taxonomy" id="7668"/>
    <lineage>
        <taxon>Eukaryota</taxon>
        <taxon>Metazoa</taxon>
        <taxon>Echinodermata</taxon>
        <taxon>Eleutherozoa</taxon>
        <taxon>Echinozoa</taxon>
        <taxon>Echinoidea</taxon>
        <taxon>Euechinoidea</taxon>
        <taxon>Echinacea</taxon>
        <taxon>Camarodonta</taxon>
        <taxon>Echinidea</taxon>
        <taxon>Strongylocentrotidae</taxon>
        <taxon>Strongylocentrotus</taxon>
    </lineage>
</organism>
<sequence length="1721" mass="192365">METSGRSSNKCIVCLQADESTQMNLTPSKSSLEKLKDFAKKRSSLGETTISPVWERIVSLTDEQYFQSVFHWACYKQIVNNAKLKRAEKRVLDASSSSSKTAVQPKKGRPSRSVSPSCSKGDVPGRLRRSSSAPNAKNCVFQCKNAHSGELHRVETESMGRRLMFIKSNTKDEKLRVALAHVNEPTDCSAFDLMYHRNCLRDHERKVQGYSNSEMRSKLNIGKHIADIDILNAVKCSLNEGFTVTMNEVNELYVSFLADNDIDPGPYHHKKHLKAIISENIEGVNFIKSHRANESELLVGEKLLGKTVSELHEQQTEEADVECLQEAATILRKALASSSAKWKFTGIQSMSEFQHPPLLTSFLRWVLFGTKCVGIKGRRSQSSRKAVNLMAQQMLLNFKTDRQAAYSPESDAEFRRRHETPLSVGLALTIHKKTRSKDLVDLLSHLNIGCSYDKVLQIEKRIASGVAERMETSGGFCLPPFIEKGKSLFFAADNIDFLENTADGQNTLHGTILVINQNQGGDSDSTTGLPVSEPLRIPDDVKPIDVDIKLQHPPSLEVKTITASSFEFGSFQHAISENEMYDKAWFMASFSTRSNTTSSATHPVAANESLHIDISQLTEPLDSQSPLTEQSSDDETSLHVHSDQNSDTQPEDEQSLESVTSGATFEHYLVSDIEQPMAMTTPSLDNSGGNSRVHGIEQSEGSTKTSEGPGVHSSAKALKKTVVPTWAATNSLLVQAQQKGNQSLTKSAIVAPLLRRPPTDYSSLFTILSLAQGISAAVVGPHKKTVITLDLDLYERATKLQSSTGNKNWILRIGELHACFASLHAIAKYLEDSGLESISIEAGLFSPSTIRQIFTGKWFKRGIEFHMTNIMACYDLLFEASVHHEHLDSMIKKCEELRKKLHERDSDIKQVFEEVTSMIKEHYQTTIIQENDEMATFLLNYMKQVESLLHVIRASRQGNWELHLASMEEQVKYYFAHDLYKYARLVPIYLLQMHSLKTSDPTTWDALKAGDFMVTKSGIPFTNLFVDQTLEQLIREVKVAGGITGITQNEEALGRFFLIAPELVILIQDFQDAYCCTTNDSQTTKEHYQLSGSVALRMHRNSSTIKKAIIRHCEGNPFEIRSMKLMNMVSNMQVPEAFKEDILERDVKGKIMFQEFVSDRIVESSAKKSIWDPMRKAKLKTFSSCRKKTQCKIGAKLVKLREDRQLLARFLVVQQSRPGMIHSLGDTIGKYEFSVIPRSLFTSDGLLLIPSDKSSFIHAIETYGTEPNSQSEDQINEQQDSPNIETSGEDKKTDKLCIIDAMAVVQAIKKSPSMVDCSDFAAAFVRSIRKIASQYDEARVIFDRYIDDSLKAQTRGKRTAGIEPVKFDIKDNTNIKLVSLKTLLSHNYTKSQLTEYLGKAVLHEYTNSSKNVVVVYGNATYSNKPDMFDPELTHHTHEEADTLIPLHVLDATSKAAENIIDIDVYSPDTDVFVYLMDLCSTHNVLGRLCFITGKGNAKRTIDIAERCSAVGSEKSKGLLGLHAFSGADWGGKFAGISKSRWIKQYLGLDPECDIVHAFQTLGEEDFNQESVLSVLEDFVCKVYARNSKATKVSDLRWELFRAKNLEAEKLPPTLGSLTPHIQRANFVARVNKGYKVPKPKLPPLDGNGWELSPEGTFSATKCLELPAPKAVMELVKCSCRKECKSHCSCKKNHLPCTALCKCCDCENTQDYDVNVNSPDVD</sequence>
<dbReference type="Proteomes" id="UP000007110">
    <property type="component" value="Unassembled WGS sequence"/>
</dbReference>
<name>A0A7M7T3Z9_STRPU</name>
<dbReference type="OrthoDB" id="5984884at2759"/>
<feature type="region of interest" description="Disordered" evidence="1">
    <location>
        <begin position="621"/>
        <end position="660"/>
    </location>
</feature>
<proteinExistence type="predicted"/>
<feature type="compositionally biased region" description="Polar residues" evidence="1">
    <location>
        <begin position="621"/>
        <end position="630"/>
    </location>
</feature>
<reference evidence="2" key="2">
    <citation type="submission" date="2021-01" db="UniProtKB">
        <authorList>
            <consortium name="EnsemblMetazoa"/>
        </authorList>
    </citation>
    <scope>IDENTIFICATION</scope>
</reference>
<evidence type="ECO:0000313" key="2">
    <source>
        <dbReference type="EnsemblMetazoa" id="XP_030852187"/>
    </source>
</evidence>
<dbReference type="InParanoid" id="A0A7M7T3Z9"/>
<feature type="region of interest" description="Disordered" evidence="1">
    <location>
        <begin position="91"/>
        <end position="133"/>
    </location>
</feature>
<keyword evidence="3" id="KW-1185">Reference proteome</keyword>
<evidence type="ECO:0000313" key="3">
    <source>
        <dbReference type="Proteomes" id="UP000007110"/>
    </source>
</evidence>
<dbReference type="KEGG" id="spu:115928663"/>